<accession>A0A918SLB4</accession>
<organism evidence="2 3">
    <name type="scientific">Salinimicrobium marinum</name>
    <dbReference type="NCBI Taxonomy" id="680283"/>
    <lineage>
        <taxon>Bacteria</taxon>
        <taxon>Pseudomonadati</taxon>
        <taxon>Bacteroidota</taxon>
        <taxon>Flavobacteriia</taxon>
        <taxon>Flavobacteriales</taxon>
        <taxon>Flavobacteriaceae</taxon>
        <taxon>Salinimicrobium</taxon>
    </lineage>
</organism>
<evidence type="ECO:0000313" key="2">
    <source>
        <dbReference type="EMBL" id="GHA49555.1"/>
    </source>
</evidence>
<evidence type="ECO:0000313" key="3">
    <source>
        <dbReference type="Proteomes" id="UP000610456"/>
    </source>
</evidence>
<keyword evidence="1" id="KW-1133">Transmembrane helix</keyword>
<dbReference type="EMBL" id="BMXB01000021">
    <property type="protein sequence ID" value="GHA49555.1"/>
    <property type="molecule type" value="Genomic_DNA"/>
</dbReference>
<dbReference type="AlphaFoldDB" id="A0A918SLB4"/>
<name>A0A918SLB4_9FLAO</name>
<evidence type="ECO:0000256" key="1">
    <source>
        <dbReference type="SAM" id="Phobius"/>
    </source>
</evidence>
<keyword evidence="1" id="KW-0472">Membrane</keyword>
<reference evidence="2" key="1">
    <citation type="journal article" date="2014" name="Int. J. Syst. Evol. Microbiol.">
        <title>Complete genome sequence of Corynebacterium casei LMG S-19264T (=DSM 44701T), isolated from a smear-ripened cheese.</title>
        <authorList>
            <consortium name="US DOE Joint Genome Institute (JGI-PGF)"/>
            <person name="Walter F."/>
            <person name="Albersmeier A."/>
            <person name="Kalinowski J."/>
            <person name="Ruckert C."/>
        </authorList>
    </citation>
    <scope>NUCLEOTIDE SEQUENCE</scope>
    <source>
        <strain evidence="2">KCTC 12719</strain>
    </source>
</reference>
<feature type="transmembrane region" description="Helical" evidence="1">
    <location>
        <begin position="28"/>
        <end position="48"/>
    </location>
</feature>
<sequence>MRFPDKYNLMLHLAEVGTNVKLLNSKLFIMKTFFLIFLLDLSSPLALYSQTNVQLKKLKIQSLLLIIGK</sequence>
<comment type="caution">
    <text evidence="2">The sequence shown here is derived from an EMBL/GenBank/DDBJ whole genome shotgun (WGS) entry which is preliminary data.</text>
</comment>
<dbReference type="Proteomes" id="UP000610456">
    <property type="component" value="Unassembled WGS sequence"/>
</dbReference>
<reference evidence="2" key="2">
    <citation type="submission" date="2020-09" db="EMBL/GenBank/DDBJ databases">
        <authorList>
            <person name="Sun Q."/>
            <person name="Kim S."/>
        </authorList>
    </citation>
    <scope>NUCLEOTIDE SEQUENCE</scope>
    <source>
        <strain evidence="2">KCTC 12719</strain>
    </source>
</reference>
<gene>
    <name evidence="2" type="ORF">GCM10007103_33030</name>
</gene>
<keyword evidence="1" id="KW-0812">Transmembrane</keyword>
<keyword evidence="3" id="KW-1185">Reference proteome</keyword>
<proteinExistence type="predicted"/>
<protein>
    <submittedName>
        <fullName evidence="2">Uncharacterized protein</fullName>
    </submittedName>
</protein>